<reference evidence="3" key="1">
    <citation type="submission" date="2021-01" db="UniProtKB">
        <authorList>
            <consortium name="EnsemblMetazoa"/>
        </authorList>
    </citation>
    <scope>IDENTIFICATION</scope>
</reference>
<feature type="transmembrane region" description="Helical" evidence="2">
    <location>
        <begin position="12"/>
        <end position="31"/>
    </location>
</feature>
<feature type="transmembrane region" description="Helical" evidence="2">
    <location>
        <begin position="109"/>
        <end position="128"/>
    </location>
</feature>
<evidence type="ECO:0000256" key="1">
    <source>
        <dbReference type="SAM" id="MobiDB-lite"/>
    </source>
</evidence>
<keyword evidence="2" id="KW-1133">Transmembrane helix</keyword>
<evidence type="ECO:0000256" key="2">
    <source>
        <dbReference type="SAM" id="Phobius"/>
    </source>
</evidence>
<dbReference type="EnsemblMetazoa" id="CLYHEMT010978.1">
    <property type="protein sequence ID" value="CLYHEMP010978.1"/>
    <property type="gene ID" value="CLYHEMG010978"/>
</dbReference>
<feature type="transmembrane region" description="Helical" evidence="2">
    <location>
        <begin position="134"/>
        <end position="158"/>
    </location>
</feature>
<proteinExistence type="predicted"/>
<feature type="region of interest" description="Disordered" evidence="1">
    <location>
        <begin position="169"/>
        <end position="194"/>
    </location>
</feature>
<evidence type="ECO:0000313" key="3">
    <source>
        <dbReference type="EnsemblMetazoa" id="CLYHEMP010978.1"/>
    </source>
</evidence>
<dbReference type="GeneID" id="136803006"/>
<accession>A0A7M5UJY2</accession>
<evidence type="ECO:0000313" key="4">
    <source>
        <dbReference type="Proteomes" id="UP000594262"/>
    </source>
</evidence>
<dbReference type="Proteomes" id="UP000594262">
    <property type="component" value="Unplaced"/>
</dbReference>
<dbReference type="RefSeq" id="XP_066915855.1">
    <property type="nucleotide sequence ID" value="XM_067059754.1"/>
</dbReference>
<organism evidence="3 4">
    <name type="scientific">Clytia hemisphaerica</name>
    <dbReference type="NCBI Taxonomy" id="252671"/>
    <lineage>
        <taxon>Eukaryota</taxon>
        <taxon>Metazoa</taxon>
        <taxon>Cnidaria</taxon>
        <taxon>Hydrozoa</taxon>
        <taxon>Hydroidolina</taxon>
        <taxon>Leptothecata</taxon>
        <taxon>Obeliida</taxon>
        <taxon>Clytiidae</taxon>
        <taxon>Clytia</taxon>
    </lineage>
</organism>
<name>A0A7M5UJY2_9CNID</name>
<dbReference type="AlphaFoldDB" id="A0A7M5UJY2"/>
<feature type="transmembrane region" description="Helical" evidence="2">
    <location>
        <begin position="73"/>
        <end position="97"/>
    </location>
</feature>
<keyword evidence="2" id="KW-0812">Transmembrane</keyword>
<protein>
    <submittedName>
        <fullName evidence="3">Uncharacterized protein</fullName>
    </submittedName>
</protein>
<keyword evidence="2" id="KW-0472">Membrane</keyword>
<sequence length="219" mass="24788">MSSFCSARKVLTLSAPILTIVIGSLQLWALFSWSKEEFEHKSCRHSKQYYQDSGLPNATDAQIACERHHDKAYIMNIVAIVANLISIILSVATLFGVSDSALSYPRRKLLILPYCIYHFAMIPISIFSDMFFKYIPLVVMFIGIGFYLGFIAILLAYLRNVSPHLKRKRANKRAGKSSGAKTAKKLSVEEGKDVDDDEFACEFKEDFKYKKMPAFFASN</sequence>
<keyword evidence="4" id="KW-1185">Reference proteome</keyword>